<reference evidence="5" key="1">
    <citation type="submission" date="2019-08" db="EMBL/GenBank/DDBJ databases">
        <title>Limnoglobus roseus gen. nov., sp. nov., a novel freshwater planctomycete with a giant genome from the family Gemmataceae.</title>
        <authorList>
            <person name="Kulichevskaya I.S."/>
            <person name="Naumoff D.G."/>
            <person name="Miroshnikov K."/>
            <person name="Ivanova A."/>
            <person name="Philippov D.A."/>
            <person name="Hakobyan A."/>
            <person name="Rijpstra I.C."/>
            <person name="Sinninghe Damste J.S."/>
            <person name="Liesack W."/>
            <person name="Dedysh S.N."/>
        </authorList>
    </citation>
    <scope>NUCLEOTIDE SEQUENCE [LARGE SCALE GENOMIC DNA]</scope>
    <source>
        <strain evidence="5">PX52</strain>
    </source>
</reference>
<proteinExistence type="predicted"/>
<evidence type="ECO:0000256" key="1">
    <source>
        <dbReference type="SAM" id="MobiDB-lite"/>
    </source>
</evidence>
<feature type="region of interest" description="Disordered" evidence="1">
    <location>
        <begin position="35"/>
        <end position="66"/>
    </location>
</feature>
<keyword evidence="3" id="KW-0732">Signal</keyword>
<feature type="signal peptide" evidence="3">
    <location>
        <begin position="1"/>
        <end position="33"/>
    </location>
</feature>
<evidence type="ECO:0000256" key="2">
    <source>
        <dbReference type="SAM" id="Phobius"/>
    </source>
</evidence>
<feature type="chain" id="PRO_5022743338" description="Transmembrane protein" evidence="3">
    <location>
        <begin position="34"/>
        <end position="243"/>
    </location>
</feature>
<name>A0A5C1A7C1_9BACT</name>
<evidence type="ECO:0008006" key="6">
    <source>
        <dbReference type="Google" id="ProtNLM"/>
    </source>
</evidence>
<accession>A0A5C1A7C1</accession>
<feature type="transmembrane region" description="Helical" evidence="2">
    <location>
        <begin position="224"/>
        <end position="242"/>
    </location>
</feature>
<feature type="transmembrane region" description="Helical" evidence="2">
    <location>
        <begin position="194"/>
        <end position="212"/>
    </location>
</feature>
<evidence type="ECO:0000256" key="3">
    <source>
        <dbReference type="SAM" id="SignalP"/>
    </source>
</evidence>
<organism evidence="4 5">
    <name type="scientific">Limnoglobus roseus</name>
    <dbReference type="NCBI Taxonomy" id="2598579"/>
    <lineage>
        <taxon>Bacteria</taxon>
        <taxon>Pseudomonadati</taxon>
        <taxon>Planctomycetota</taxon>
        <taxon>Planctomycetia</taxon>
        <taxon>Gemmatales</taxon>
        <taxon>Gemmataceae</taxon>
        <taxon>Limnoglobus</taxon>
    </lineage>
</organism>
<dbReference type="EMBL" id="CP042425">
    <property type="protein sequence ID" value="QEL15169.1"/>
    <property type="molecule type" value="Genomic_DNA"/>
</dbReference>
<protein>
    <recommendedName>
        <fullName evidence="6">Transmembrane protein</fullName>
    </recommendedName>
</protein>
<evidence type="ECO:0000313" key="4">
    <source>
        <dbReference type="EMBL" id="QEL15169.1"/>
    </source>
</evidence>
<dbReference type="AlphaFoldDB" id="A0A5C1A7C1"/>
<dbReference type="Proteomes" id="UP000324974">
    <property type="component" value="Chromosome"/>
</dbReference>
<dbReference type="KEGG" id="lrs:PX52LOC_02079"/>
<sequence length="243" mass="26265">MKEVAVMFPNRTARVLGCLALACLAFGLTGCHAKPRPAKPKPVANEQAPSPKAVGEDGKAVDPESVVGPPVLREKIAAARTVGLQPAVRLPAIRSSKPHTSKEAALTDALTVARTELMKQLDQLDPPIHARPWLVKMKTEYVKGEVRPVPPTDEEKTAIKANGLNPNVYWVEIDLELTEDQVQQLRSTERVTDAFRGGAILFAFLAAIYGFLRLDQWTKGYLTMWLGLAAGLAVGGVAMLVLA</sequence>
<gene>
    <name evidence="4" type="ORF">PX52LOC_02079</name>
</gene>
<dbReference type="PROSITE" id="PS51257">
    <property type="entry name" value="PROKAR_LIPOPROTEIN"/>
    <property type="match status" value="1"/>
</dbReference>
<keyword evidence="2" id="KW-1133">Transmembrane helix</keyword>
<keyword evidence="5" id="KW-1185">Reference proteome</keyword>
<keyword evidence="2" id="KW-0472">Membrane</keyword>
<keyword evidence="2" id="KW-0812">Transmembrane</keyword>
<evidence type="ECO:0000313" key="5">
    <source>
        <dbReference type="Proteomes" id="UP000324974"/>
    </source>
</evidence>